<gene>
    <name evidence="1" type="ORF">GCM10010844_31870</name>
</gene>
<proteinExistence type="predicted"/>
<reference evidence="2" key="1">
    <citation type="journal article" date="2019" name="Int. J. Syst. Evol. Microbiol.">
        <title>The Global Catalogue of Microorganisms (GCM) 10K type strain sequencing project: providing services to taxonomists for standard genome sequencing and annotation.</title>
        <authorList>
            <consortium name="The Broad Institute Genomics Platform"/>
            <consortium name="The Broad Institute Genome Sequencing Center for Infectious Disease"/>
            <person name="Wu L."/>
            <person name="Ma J."/>
        </authorList>
    </citation>
    <scope>NUCLEOTIDE SEQUENCE [LARGE SCALE GENOMIC DNA]</scope>
    <source>
        <strain evidence="2">JCM 19173</strain>
    </source>
</reference>
<name>A0ABQ2FNA5_9DEIO</name>
<evidence type="ECO:0000313" key="2">
    <source>
        <dbReference type="Proteomes" id="UP000604341"/>
    </source>
</evidence>
<organism evidence="1 2">
    <name type="scientific">Deinococcus radiotolerans</name>
    <dbReference type="NCBI Taxonomy" id="1309407"/>
    <lineage>
        <taxon>Bacteria</taxon>
        <taxon>Thermotogati</taxon>
        <taxon>Deinococcota</taxon>
        <taxon>Deinococci</taxon>
        <taxon>Deinococcales</taxon>
        <taxon>Deinococcaceae</taxon>
        <taxon>Deinococcus</taxon>
    </lineage>
</organism>
<dbReference type="RefSeq" id="WP_189069976.1">
    <property type="nucleotide sequence ID" value="NZ_BMPE01000012.1"/>
</dbReference>
<dbReference type="Proteomes" id="UP000604341">
    <property type="component" value="Unassembled WGS sequence"/>
</dbReference>
<evidence type="ECO:0000313" key="1">
    <source>
        <dbReference type="EMBL" id="GGL10839.1"/>
    </source>
</evidence>
<keyword evidence="2" id="KW-1185">Reference proteome</keyword>
<dbReference type="EMBL" id="BMPE01000012">
    <property type="protein sequence ID" value="GGL10839.1"/>
    <property type="molecule type" value="Genomic_DNA"/>
</dbReference>
<comment type="caution">
    <text evidence="1">The sequence shown here is derived from an EMBL/GenBank/DDBJ whole genome shotgun (WGS) entry which is preliminary data.</text>
</comment>
<sequence length="79" mass="8645">MDDHSELTRKPTPCSLRERLHANRLLRGVGNAAVAVNGLLGQGSPPPLILPPAEERRAPPLPDTDEFAAAFREVRQLIK</sequence>
<accession>A0ABQ2FNA5</accession>
<protein>
    <submittedName>
        <fullName evidence="1">Uncharacterized protein</fullName>
    </submittedName>
</protein>